<keyword evidence="3" id="KW-1185">Reference proteome</keyword>
<sequence>MNRPGNRNSRPSGLAKQSRHKKALFLPNGAWQPPVADAPADNRCTKFVLRRGLAAGSTVPEPTLDGTW</sequence>
<organism evidence="2 3">
    <name type="scientific">Paraburkholderia sartisoli</name>
    <dbReference type="NCBI Taxonomy" id="83784"/>
    <lineage>
        <taxon>Bacteria</taxon>
        <taxon>Pseudomonadati</taxon>
        <taxon>Pseudomonadota</taxon>
        <taxon>Betaproteobacteria</taxon>
        <taxon>Burkholderiales</taxon>
        <taxon>Burkholderiaceae</taxon>
        <taxon>Paraburkholderia</taxon>
    </lineage>
</organism>
<evidence type="ECO:0000313" key="3">
    <source>
        <dbReference type="Proteomes" id="UP000198638"/>
    </source>
</evidence>
<protein>
    <submittedName>
        <fullName evidence="2">Uncharacterized protein</fullName>
    </submittedName>
</protein>
<evidence type="ECO:0000313" key="2">
    <source>
        <dbReference type="EMBL" id="SEA59567.1"/>
    </source>
</evidence>
<dbReference type="STRING" id="83784.SAMN05192564_102303"/>
<proteinExistence type="predicted"/>
<accession>A0A1H4CGR4</accession>
<dbReference type="Proteomes" id="UP000198638">
    <property type="component" value="Unassembled WGS sequence"/>
</dbReference>
<name>A0A1H4CGR4_9BURK</name>
<dbReference type="AlphaFoldDB" id="A0A1H4CGR4"/>
<evidence type="ECO:0000256" key="1">
    <source>
        <dbReference type="SAM" id="MobiDB-lite"/>
    </source>
</evidence>
<feature type="region of interest" description="Disordered" evidence="1">
    <location>
        <begin position="1"/>
        <end position="21"/>
    </location>
</feature>
<feature type="compositionally biased region" description="Polar residues" evidence="1">
    <location>
        <begin position="1"/>
        <end position="11"/>
    </location>
</feature>
<gene>
    <name evidence="2" type="ORF">SAMN05192564_102303</name>
</gene>
<dbReference type="EMBL" id="FNRQ01000002">
    <property type="protein sequence ID" value="SEA59567.1"/>
    <property type="molecule type" value="Genomic_DNA"/>
</dbReference>
<reference evidence="3" key="1">
    <citation type="submission" date="2016-10" db="EMBL/GenBank/DDBJ databases">
        <authorList>
            <person name="Varghese N."/>
            <person name="Submissions S."/>
        </authorList>
    </citation>
    <scope>NUCLEOTIDE SEQUENCE [LARGE SCALE GENOMIC DNA]</scope>
    <source>
        <strain evidence="3">LMG 24000</strain>
    </source>
</reference>